<dbReference type="Proteomes" id="UP001162640">
    <property type="component" value="Unassembled WGS sequence"/>
</dbReference>
<evidence type="ECO:0000313" key="2">
    <source>
        <dbReference type="Proteomes" id="UP001162640"/>
    </source>
</evidence>
<proteinExistence type="predicted"/>
<gene>
    <name evidence="1" type="ORF">TL16_g02398</name>
</gene>
<dbReference type="EMBL" id="BLQM01000058">
    <property type="protein sequence ID" value="GMH57502.1"/>
    <property type="molecule type" value="Genomic_DNA"/>
</dbReference>
<accession>A0A9W6ZUC2</accession>
<sequence length="85" mass="9544">MNSLVDTLFDMLQVAPRDKPLGKSSGSLASRGDTSLMDTIEPLYNKLIEKGTEFDDVSNLNDFKAKYGDDVKALNGMFEVRRQKR</sequence>
<evidence type="ECO:0000313" key="1">
    <source>
        <dbReference type="EMBL" id="GMH57502.1"/>
    </source>
</evidence>
<comment type="caution">
    <text evidence="1">The sequence shown here is derived from an EMBL/GenBank/DDBJ whole genome shotgun (WGS) entry which is preliminary data.</text>
</comment>
<reference evidence="2" key="1">
    <citation type="journal article" date="2023" name="Commun. Biol.">
        <title>Genome analysis of Parmales, the sister group of diatoms, reveals the evolutionary specialization of diatoms from phago-mixotrophs to photoautotrophs.</title>
        <authorList>
            <person name="Ban H."/>
            <person name="Sato S."/>
            <person name="Yoshikawa S."/>
            <person name="Yamada K."/>
            <person name="Nakamura Y."/>
            <person name="Ichinomiya M."/>
            <person name="Sato N."/>
            <person name="Blanc-Mathieu R."/>
            <person name="Endo H."/>
            <person name="Kuwata A."/>
            <person name="Ogata H."/>
        </authorList>
    </citation>
    <scope>NUCLEOTIDE SEQUENCE [LARGE SCALE GENOMIC DNA]</scope>
</reference>
<dbReference type="AlphaFoldDB" id="A0A9W6ZUC2"/>
<organism evidence="1 2">
    <name type="scientific">Triparma laevis f. inornata</name>
    <dbReference type="NCBI Taxonomy" id="1714386"/>
    <lineage>
        <taxon>Eukaryota</taxon>
        <taxon>Sar</taxon>
        <taxon>Stramenopiles</taxon>
        <taxon>Ochrophyta</taxon>
        <taxon>Bolidophyceae</taxon>
        <taxon>Parmales</taxon>
        <taxon>Triparmaceae</taxon>
        <taxon>Triparma</taxon>
    </lineage>
</organism>
<name>A0A9W6ZUC2_9STRA</name>
<protein>
    <submittedName>
        <fullName evidence="1">Uncharacterized protein</fullName>
    </submittedName>
</protein>